<keyword evidence="1" id="KW-0732">Signal</keyword>
<sequence length="206" mass="22027">MANTLVRRAATAVGSLLLLAGIVTANRMLPAFEDVTAPIAYRGSAHETVDAQRFTARVEKVEFAHGISDGDGSGEGEVRTADPDNRAIWVVVWVTMTATDATLSVGDPVLLETGDGYAYAATDRLSNTMNAFAGRLDPGLPRYGAFAFEVPRARLVDPTLRVSAREGLDRRLSAEADVHLGLDAARVDRLTEAAADSLTIAPVRYR</sequence>
<organism evidence="2 3">
    <name type="scientific">Marinactinospora rubrisoli</name>
    <dbReference type="NCBI Taxonomy" id="2715399"/>
    <lineage>
        <taxon>Bacteria</taxon>
        <taxon>Bacillati</taxon>
        <taxon>Actinomycetota</taxon>
        <taxon>Actinomycetes</taxon>
        <taxon>Streptosporangiales</taxon>
        <taxon>Nocardiopsidaceae</taxon>
        <taxon>Marinactinospora</taxon>
    </lineage>
</organism>
<protein>
    <recommendedName>
        <fullName evidence="4">DUF4352 domain-containing protein</fullName>
    </recommendedName>
</protein>
<evidence type="ECO:0008006" key="4">
    <source>
        <dbReference type="Google" id="ProtNLM"/>
    </source>
</evidence>
<dbReference type="RefSeq" id="WP_379867943.1">
    <property type="nucleotide sequence ID" value="NZ_JBHTBH010000001.1"/>
</dbReference>
<evidence type="ECO:0000313" key="2">
    <source>
        <dbReference type="EMBL" id="MFC7326159.1"/>
    </source>
</evidence>
<gene>
    <name evidence="2" type="ORF">ACFQRF_00270</name>
</gene>
<keyword evidence="3" id="KW-1185">Reference proteome</keyword>
<accession>A0ABW2K896</accession>
<name>A0ABW2K896_9ACTN</name>
<reference evidence="3" key="1">
    <citation type="journal article" date="2019" name="Int. J. Syst. Evol. Microbiol.">
        <title>The Global Catalogue of Microorganisms (GCM) 10K type strain sequencing project: providing services to taxonomists for standard genome sequencing and annotation.</title>
        <authorList>
            <consortium name="The Broad Institute Genomics Platform"/>
            <consortium name="The Broad Institute Genome Sequencing Center for Infectious Disease"/>
            <person name="Wu L."/>
            <person name="Ma J."/>
        </authorList>
    </citation>
    <scope>NUCLEOTIDE SEQUENCE [LARGE SCALE GENOMIC DNA]</scope>
    <source>
        <strain evidence="3">CGMCC 4.7382</strain>
    </source>
</reference>
<evidence type="ECO:0000313" key="3">
    <source>
        <dbReference type="Proteomes" id="UP001596540"/>
    </source>
</evidence>
<dbReference type="EMBL" id="JBHTBH010000001">
    <property type="protein sequence ID" value="MFC7326159.1"/>
    <property type="molecule type" value="Genomic_DNA"/>
</dbReference>
<dbReference type="InterPro" id="IPR029050">
    <property type="entry name" value="Immunoprotect_excell_Ig-like"/>
</dbReference>
<comment type="caution">
    <text evidence="2">The sequence shown here is derived from an EMBL/GenBank/DDBJ whole genome shotgun (WGS) entry which is preliminary data.</text>
</comment>
<dbReference type="Gene3D" id="2.60.40.1240">
    <property type="match status" value="1"/>
</dbReference>
<evidence type="ECO:0000256" key="1">
    <source>
        <dbReference type="ARBA" id="ARBA00022729"/>
    </source>
</evidence>
<proteinExistence type="predicted"/>
<dbReference type="Proteomes" id="UP001596540">
    <property type="component" value="Unassembled WGS sequence"/>
</dbReference>